<evidence type="ECO:0000256" key="7">
    <source>
        <dbReference type="ARBA" id="ARBA00022490"/>
    </source>
</evidence>
<dbReference type="RefSeq" id="XP_013270683.1">
    <property type="nucleotide sequence ID" value="XM_013415229.1"/>
</dbReference>
<evidence type="ECO:0000256" key="12">
    <source>
        <dbReference type="ARBA" id="ARBA00022786"/>
    </source>
</evidence>
<keyword evidence="7" id="KW-0963">Cytoplasm</keyword>
<name>A0A0D2FND7_9EURO</name>
<dbReference type="GO" id="GO:0008270">
    <property type="term" value="F:zinc ion binding"/>
    <property type="evidence" value="ECO:0007669"/>
    <property type="project" value="UniProtKB-KW"/>
</dbReference>
<dbReference type="InterPro" id="IPR011989">
    <property type="entry name" value="ARM-like"/>
</dbReference>
<dbReference type="SUPFAM" id="SSF57850">
    <property type="entry name" value="RING/U-box"/>
    <property type="match status" value="1"/>
</dbReference>
<keyword evidence="13 16" id="KW-0862">Zinc</keyword>
<evidence type="ECO:0000256" key="9">
    <source>
        <dbReference type="ARBA" id="ARBA00022723"/>
    </source>
</evidence>
<evidence type="ECO:0000256" key="3">
    <source>
        <dbReference type="ARBA" id="ARBA00004906"/>
    </source>
</evidence>
<evidence type="ECO:0000256" key="2">
    <source>
        <dbReference type="ARBA" id="ARBA00004514"/>
    </source>
</evidence>
<dbReference type="Pfam" id="PF22958">
    <property type="entry name" value="Ltn1_1st"/>
    <property type="match status" value="1"/>
</dbReference>
<dbReference type="UniPathway" id="UPA00143"/>
<evidence type="ECO:0000256" key="11">
    <source>
        <dbReference type="ARBA" id="ARBA00022771"/>
    </source>
</evidence>
<dbReference type="OrthoDB" id="6108at2759"/>
<dbReference type="PANTHER" id="PTHR12389">
    <property type="entry name" value="ZINC FINGER PROTEIN 294"/>
    <property type="match status" value="1"/>
</dbReference>
<dbReference type="Gene3D" id="1.25.10.10">
    <property type="entry name" value="Leucine-rich Repeat Variant"/>
    <property type="match status" value="1"/>
</dbReference>
<dbReference type="InterPro" id="IPR054478">
    <property type="entry name" value="LTN1_UBC"/>
</dbReference>
<dbReference type="GO" id="GO:0072344">
    <property type="term" value="P:rescue of stalled ribosome"/>
    <property type="evidence" value="ECO:0007669"/>
    <property type="project" value="UniProtKB-UniRule"/>
</dbReference>
<dbReference type="Proteomes" id="UP000053617">
    <property type="component" value="Unassembled WGS sequence"/>
</dbReference>
<dbReference type="GO" id="GO:1990112">
    <property type="term" value="C:RQC complex"/>
    <property type="evidence" value="ECO:0007669"/>
    <property type="project" value="UniProtKB-UniRule"/>
</dbReference>
<evidence type="ECO:0000259" key="18">
    <source>
        <dbReference type="PROSITE" id="PS50089"/>
    </source>
</evidence>
<protein>
    <recommendedName>
        <fullName evidence="6 16">E3 ubiquitin-protein ligase listerin</fullName>
        <ecNumber evidence="5 16">2.3.2.27</ecNumber>
    </recommendedName>
    <alternativeName>
        <fullName evidence="16">RING-type E3 ubiquitin transferase listerin</fullName>
    </alternativeName>
</protein>
<dbReference type="FunFam" id="3.30.40.10:FF:000038">
    <property type="entry name" value="E3 ubiquitin-protein ligase listerin"/>
    <property type="match status" value="1"/>
</dbReference>
<feature type="region of interest" description="Disordered" evidence="17">
    <location>
        <begin position="1"/>
        <end position="37"/>
    </location>
</feature>
<keyword evidence="9 16" id="KW-0479">Metal-binding</keyword>
<evidence type="ECO:0000256" key="6">
    <source>
        <dbReference type="ARBA" id="ARBA00017157"/>
    </source>
</evidence>
<dbReference type="InterPro" id="IPR054477">
    <property type="entry name" value="LTN1_E3_ligase_6th"/>
</dbReference>
<evidence type="ECO:0000256" key="14">
    <source>
        <dbReference type="ARBA" id="ARBA00055150"/>
    </source>
</evidence>
<keyword evidence="10" id="KW-0677">Repeat</keyword>
<dbReference type="Pfam" id="PF22999">
    <property type="entry name" value="LTN1_E3_ligase_6th"/>
    <property type="match status" value="1"/>
</dbReference>
<feature type="compositionally biased region" description="Low complexity" evidence="17">
    <location>
        <begin position="7"/>
        <end position="37"/>
    </location>
</feature>
<accession>A0A0D2FND7</accession>
<comment type="catalytic activity">
    <reaction evidence="1 16">
        <text>S-ubiquitinyl-[E2 ubiquitin-conjugating enzyme]-L-cysteine + [acceptor protein]-L-lysine = [E2 ubiquitin-conjugating enzyme]-L-cysteine + N(6)-ubiquitinyl-[acceptor protein]-L-lysine.</text>
        <dbReference type="EC" id="2.3.2.27"/>
    </reaction>
</comment>
<dbReference type="EMBL" id="KN847479">
    <property type="protein sequence ID" value="KIX03547.1"/>
    <property type="molecule type" value="Genomic_DNA"/>
</dbReference>
<dbReference type="GO" id="GO:1990116">
    <property type="term" value="P:ribosome-associated ubiquitin-dependent protein catabolic process"/>
    <property type="evidence" value="ECO:0007669"/>
    <property type="project" value="UniProtKB-UniRule"/>
</dbReference>
<dbReference type="InterPro" id="IPR016024">
    <property type="entry name" value="ARM-type_fold"/>
</dbReference>
<evidence type="ECO:0000256" key="15">
    <source>
        <dbReference type="PROSITE-ProRule" id="PRU00175"/>
    </source>
</evidence>
<dbReference type="Pfam" id="PF13639">
    <property type="entry name" value="zf-RING_2"/>
    <property type="match status" value="1"/>
</dbReference>
<comment type="pathway">
    <text evidence="3 16">Protein modification; protein ubiquitination.</text>
</comment>
<dbReference type="InterPro" id="IPR039804">
    <property type="entry name" value="RING-CH-C4HC3_LTN1"/>
</dbReference>
<dbReference type="InterPro" id="IPR001841">
    <property type="entry name" value="Znf_RING"/>
</dbReference>
<proteinExistence type="inferred from homology"/>
<comment type="similarity">
    <text evidence="4 16">Belongs to the LTN1 family.</text>
</comment>
<dbReference type="GO" id="GO:0043023">
    <property type="term" value="F:ribosomal large subunit binding"/>
    <property type="evidence" value="ECO:0007669"/>
    <property type="project" value="TreeGrafter"/>
</dbReference>
<comment type="subunit">
    <text evidence="16">Component of the ribosome quality control complex (RQC).</text>
</comment>
<dbReference type="InterPro" id="IPR054476">
    <property type="entry name" value="Ltn1_N"/>
</dbReference>
<dbReference type="InterPro" id="IPR011016">
    <property type="entry name" value="Znf_RING-CH"/>
</dbReference>
<evidence type="ECO:0000256" key="1">
    <source>
        <dbReference type="ARBA" id="ARBA00000900"/>
    </source>
</evidence>
<dbReference type="InterPro" id="IPR039795">
    <property type="entry name" value="LTN1/Rkr1"/>
</dbReference>
<evidence type="ECO:0000256" key="17">
    <source>
        <dbReference type="SAM" id="MobiDB-lite"/>
    </source>
</evidence>
<comment type="subcellular location">
    <subcellularLocation>
        <location evidence="2">Cytoplasm</location>
        <location evidence="2">Cytosol</location>
    </subcellularLocation>
</comment>
<evidence type="ECO:0000256" key="4">
    <source>
        <dbReference type="ARBA" id="ARBA00007997"/>
    </source>
</evidence>
<evidence type="ECO:0000313" key="19">
    <source>
        <dbReference type="EMBL" id="KIX03547.1"/>
    </source>
</evidence>
<keyword evidence="12 16" id="KW-0833">Ubl conjugation pathway</keyword>
<dbReference type="Pfam" id="PF23009">
    <property type="entry name" value="UBC_like"/>
    <property type="match status" value="1"/>
</dbReference>
<dbReference type="GO" id="GO:0061630">
    <property type="term" value="F:ubiquitin protein ligase activity"/>
    <property type="evidence" value="ECO:0007669"/>
    <property type="project" value="UniProtKB-UniRule"/>
</dbReference>
<evidence type="ECO:0000256" key="13">
    <source>
        <dbReference type="ARBA" id="ARBA00022833"/>
    </source>
</evidence>
<evidence type="ECO:0000256" key="16">
    <source>
        <dbReference type="RuleBase" id="RU367090"/>
    </source>
</evidence>
<dbReference type="HOGENOM" id="CLU_000471_0_0_1"/>
<dbReference type="SMART" id="SM00744">
    <property type="entry name" value="RINGv"/>
    <property type="match status" value="1"/>
</dbReference>
<dbReference type="PROSITE" id="PS50089">
    <property type="entry name" value="ZF_RING_2"/>
    <property type="match status" value="1"/>
</dbReference>
<keyword evidence="8 16" id="KW-0808">Transferase</keyword>
<keyword evidence="20" id="KW-1185">Reference proteome</keyword>
<organism evidence="19 20">
    <name type="scientific">Rhinocladiella mackenziei CBS 650.93</name>
    <dbReference type="NCBI Taxonomy" id="1442369"/>
    <lineage>
        <taxon>Eukaryota</taxon>
        <taxon>Fungi</taxon>
        <taxon>Dikarya</taxon>
        <taxon>Ascomycota</taxon>
        <taxon>Pezizomycotina</taxon>
        <taxon>Eurotiomycetes</taxon>
        <taxon>Chaetothyriomycetidae</taxon>
        <taxon>Chaetothyriales</taxon>
        <taxon>Herpotrichiellaceae</taxon>
        <taxon>Rhinocladiella</taxon>
    </lineage>
</organism>
<evidence type="ECO:0000256" key="5">
    <source>
        <dbReference type="ARBA" id="ARBA00012483"/>
    </source>
</evidence>
<dbReference type="Gene3D" id="3.30.40.10">
    <property type="entry name" value="Zinc/RING finger domain, C3HC4 (zinc finger)"/>
    <property type="match status" value="1"/>
</dbReference>
<dbReference type="STRING" id="1442369.A0A0D2FND7"/>
<dbReference type="PANTHER" id="PTHR12389:SF0">
    <property type="entry name" value="E3 UBIQUITIN-PROTEIN LIGASE LISTERIN"/>
    <property type="match status" value="1"/>
</dbReference>
<dbReference type="GO" id="GO:0016567">
    <property type="term" value="P:protein ubiquitination"/>
    <property type="evidence" value="ECO:0007669"/>
    <property type="project" value="UniProtKB-UniPathway"/>
</dbReference>
<dbReference type="CDD" id="cd16491">
    <property type="entry name" value="RING-CH-C4HC3_LTN1"/>
    <property type="match status" value="1"/>
</dbReference>
<reference evidence="19 20" key="1">
    <citation type="submission" date="2015-01" db="EMBL/GenBank/DDBJ databases">
        <title>The Genome Sequence of Rhinocladiella mackenzie CBS 650.93.</title>
        <authorList>
            <consortium name="The Broad Institute Genomics Platform"/>
            <person name="Cuomo C."/>
            <person name="de Hoog S."/>
            <person name="Gorbushina A."/>
            <person name="Stielow B."/>
            <person name="Teixiera M."/>
            <person name="Abouelleil A."/>
            <person name="Chapman S.B."/>
            <person name="Priest M."/>
            <person name="Young S.K."/>
            <person name="Wortman J."/>
            <person name="Nusbaum C."/>
            <person name="Birren B."/>
        </authorList>
    </citation>
    <scope>NUCLEOTIDE SEQUENCE [LARGE SCALE GENOMIC DNA]</scope>
    <source>
        <strain evidence="19 20">CBS 650.93</strain>
    </source>
</reference>
<evidence type="ECO:0000313" key="20">
    <source>
        <dbReference type="Proteomes" id="UP000053617"/>
    </source>
</evidence>
<comment type="function">
    <text evidence="14">E3 ubiquitin-protein ligase component of the ribosome quality control complex (RQC), a ribosome-associated complex that mediates ubiquitination and extraction of incompletely synthesized nascent chains for proteasomal degradation. Mediates ubiquitination of proteins derived from mRNAs lacking stop codons (non-stop proteins) and other translation arrest products induced by poly-lysine sequences and tandem rare codons. Ubiquitination leads to CDC48 recruitment for extraction and degradation of the incomplete translation product. May indirectly play a role in chromatin function and transcription.</text>
</comment>
<dbReference type="GeneID" id="25295171"/>
<sequence length="1599" mass="177179">MSKKFKSQASSARAASATLGSSSFRFGTPSSGFQTTSSSLSYITEHPDLSPVSDPNVVVSLRSLGKKDSTTKAKALDELQEYVTSLPSAEAVDPGLLTAWVSLYPRTSIDNARRVRQLAHTLQGSLTALSGKRIAPHLSKVIGPWLSGAYDSDKSVAKAAQESISISFVAEERRRALWKVYKDALIEYAEDAVLVQTSKSLSDERSTSPDDAEAKLVRVVGNAMFMLGQVIKSNFSTKDAGESRADISESLRRMVTSKKLWQYAYHEDPSLRKAAFNLATICTDTMRADLDWTTISACFIGKALHSSQLGSSRQLCEAILALTTVRPEIWTSDYTSKTLASQRLFQYVRNGSQRGPAEFWTSLALLIKKLPLRVWRTHPVKDKVSLQDTTTLIDSLLAGITSTEEPRQNLETAWLAYVDVSFWALDMFLDDDAKVAVLNQNLVPVVDQYITPDSQKSSFKVPTSCDTKISSAILLNILHRGLHPLFETTWLRLCQHLADEMRLSLPESSKDFEKSQNGVISQSQRLFRLKAILLGSDLRSSERTSVVEVFQKSDEGLMPTATELLTSRNGKPYGAASVLESIVANSHSPLTQPLEDFLNSGALDLLDSPSATYLISIILRTRQPLGKYIAKLIAPGEAPYSVNALSHLLSQISEEDISTNSELQSFLLHKISSELEDASTQHMTRSALQNANIQSSDFQKSCCQRILDRLSPETDSASQVTTIRFLISLLPGPEAVSLLLFNGLRRNLLSKLLVLSDSEDPDIAELANSLVGKLKTLATKDSSTATSSANVIADQLSGSGTPLSIFVLIDLAKDTLQNLPHDKPDVATLLMPSAAQWTEALECHISGRRPLSLAITNSLQGVIFMIDQDRKRPSSSQTRDADEFSLLFRLVLYVTKMLLESDMTDRLAIDPLRILYHYYPLALQLVNEKLTMESANEIWHNPSSEVTEEASHVLSQGNSLIQKWIKDDNLANIWIDSLRSTTDLTPRSYIYGLAFTDVASRLIDERGPALILSSFDNELKLVPRAPEVVRSASLICACRDALIGSQQGHRLLNELIAAGTDLKVSHGSAWGMRPLVLLDLFLSGNPEPLDDIPSPRLAFFRQALFRLLADSADAIGYQTMALKLLDPVLSATQNDYGDHWERILEILVTLWKTGSDLNEDVPLLHASLRLYGRLRTLASAEDANEDLTDAWKAAKTPLEEGLLHCLENFKDLSTDMNQPRRITAELLRRQLSYVSIKPSTHLYAFLSSMDDAVRNAAYDLLHRSIPAEQEQMSLELALGAGTVHLPPELLSVLSEAAGTTTATTGPLQRQSYLLCWHLIFDHFILASYKLRELYATHIKEKEILAGLLDLICEICRMTSSRPLDASKTDIRTFELGSGETDEQEEQRLSMHLYYCSLLYLPSLTRGWFIEQKNRVKSPLDSWTRKYFTPTLMLAEMDTVTEWVANQPQDESDAPVNVKTSLNGSETVASIAIDPESPPISLAISLPSNYPLESPTVSSRTRVGVSEKNWQSWLRTFQIIIFSTGSIIEGLVAFRRNVQGALKGQSECAICYSIIGTDMQAPNKRCGTCRNTFHGVCLFRWFKSSNSSSCPLCRNNFNYA</sequence>
<dbReference type="GO" id="GO:0005829">
    <property type="term" value="C:cytosol"/>
    <property type="evidence" value="ECO:0007669"/>
    <property type="project" value="UniProtKB-SubCell"/>
</dbReference>
<keyword evidence="11 15" id="KW-0863">Zinc-finger</keyword>
<evidence type="ECO:0000256" key="10">
    <source>
        <dbReference type="ARBA" id="ARBA00022737"/>
    </source>
</evidence>
<comment type="function">
    <text evidence="16">E3 ubiquitin-protein ligase. Component of the ribosome quality control complex (RQC), a ribosome-associated complex that mediates ubiquitination and extraction of incompletely synthesized nascent chains for proteasomal degradation.</text>
</comment>
<gene>
    <name evidence="19" type="ORF">Z518_07100</name>
</gene>
<feature type="domain" description="RING-type" evidence="18">
    <location>
        <begin position="1547"/>
        <end position="1593"/>
    </location>
</feature>
<dbReference type="VEuPathDB" id="FungiDB:Z518_07100"/>
<dbReference type="SUPFAM" id="SSF48371">
    <property type="entry name" value="ARM repeat"/>
    <property type="match status" value="1"/>
</dbReference>
<dbReference type="EC" id="2.3.2.27" evidence="5 16"/>
<dbReference type="InterPro" id="IPR013083">
    <property type="entry name" value="Znf_RING/FYVE/PHD"/>
</dbReference>
<evidence type="ECO:0000256" key="8">
    <source>
        <dbReference type="ARBA" id="ARBA00022679"/>
    </source>
</evidence>